<evidence type="ECO:0000256" key="1">
    <source>
        <dbReference type="SAM" id="SignalP"/>
    </source>
</evidence>
<keyword evidence="3" id="KW-1185">Reference proteome</keyword>
<dbReference type="AlphaFoldDB" id="A0A4Z0M0B2"/>
<comment type="caution">
    <text evidence="2">The sequence shown here is derived from an EMBL/GenBank/DDBJ whole genome shotgun (WGS) entry which is preliminary data.</text>
</comment>
<dbReference type="Proteomes" id="UP000298050">
    <property type="component" value="Unassembled WGS sequence"/>
</dbReference>
<dbReference type="EMBL" id="SRLE01000008">
    <property type="protein sequence ID" value="TGD73103.1"/>
    <property type="molecule type" value="Genomic_DNA"/>
</dbReference>
<proteinExistence type="predicted"/>
<dbReference type="OrthoDB" id="9999307at2"/>
<accession>A0A4Z0M0B2</accession>
<feature type="chain" id="PRO_5021505215" evidence="1">
    <location>
        <begin position="24"/>
        <end position="256"/>
    </location>
</feature>
<protein>
    <submittedName>
        <fullName evidence="2">Uncharacterized protein</fullName>
    </submittedName>
</protein>
<organism evidence="2 3">
    <name type="scientific">Mangrovimicrobium sediminis</name>
    <dbReference type="NCBI Taxonomy" id="2562682"/>
    <lineage>
        <taxon>Bacteria</taxon>
        <taxon>Pseudomonadati</taxon>
        <taxon>Pseudomonadota</taxon>
        <taxon>Gammaproteobacteria</taxon>
        <taxon>Cellvibrionales</taxon>
        <taxon>Halieaceae</taxon>
        <taxon>Mangrovimicrobium</taxon>
    </lineage>
</organism>
<keyword evidence="1" id="KW-0732">Signal</keyword>
<sequence>MQAFRHAVPVLLGLVLGATSAVAEAGSSSRRDAGDEAAQWYVRAEVSVRDPLDGSVSRADNAAVFGVLAASSDTYDRHDIPAYASTAGARIAGVFVHDDWSEHAGEYHSDYRSGPTRRAAWPFTVNSSVNGAVVTVSWDGLYEVTTAPEGSASSYEARLDADSRTLRRLKLVDLTTGEIIPAYRKGGLNTYSFTLADGERSRQLLWVLGAVKGSYLEASNRAAAYMQRQVEVQANSKAVERRSSKAHPVFGYPPVN</sequence>
<dbReference type="RefSeq" id="WP_135444382.1">
    <property type="nucleotide sequence ID" value="NZ_SRLE01000008.1"/>
</dbReference>
<reference evidence="2 3" key="1">
    <citation type="submission" date="2019-04" db="EMBL/GenBank/DDBJ databases">
        <title>Taxonomy of novel Haliea sp. from mangrove soil of West Coast of India.</title>
        <authorList>
            <person name="Verma A."/>
            <person name="Kumar P."/>
            <person name="Krishnamurthi S."/>
        </authorList>
    </citation>
    <scope>NUCLEOTIDE SEQUENCE [LARGE SCALE GENOMIC DNA]</scope>
    <source>
        <strain evidence="2 3">SAOS-164</strain>
    </source>
</reference>
<gene>
    <name evidence="2" type="ORF">E4634_12545</name>
</gene>
<evidence type="ECO:0000313" key="3">
    <source>
        <dbReference type="Proteomes" id="UP000298050"/>
    </source>
</evidence>
<name>A0A4Z0M0B2_9GAMM</name>
<evidence type="ECO:0000313" key="2">
    <source>
        <dbReference type="EMBL" id="TGD73103.1"/>
    </source>
</evidence>
<feature type="signal peptide" evidence="1">
    <location>
        <begin position="1"/>
        <end position="23"/>
    </location>
</feature>